<accession>A0A8K0DCC9</accession>
<feature type="non-terminal residue" evidence="1">
    <location>
        <position position="171"/>
    </location>
</feature>
<comment type="caution">
    <text evidence="1">The sequence shown here is derived from an EMBL/GenBank/DDBJ whole genome shotgun (WGS) entry which is preliminary data.</text>
</comment>
<organism evidence="1 2">
    <name type="scientific">Ignelater luminosus</name>
    <name type="common">Cucubano</name>
    <name type="synonym">Pyrophorus luminosus</name>
    <dbReference type="NCBI Taxonomy" id="2038154"/>
    <lineage>
        <taxon>Eukaryota</taxon>
        <taxon>Metazoa</taxon>
        <taxon>Ecdysozoa</taxon>
        <taxon>Arthropoda</taxon>
        <taxon>Hexapoda</taxon>
        <taxon>Insecta</taxon>
        <taxon>Pterygota</taxon>
        <taxon>Neoptera</taxon>
        <taxon>Endopterygota</taxon>
        <taxon>Coleoptera</taxon>
        <taxon>Polyphaga</taxon>
        <taxon>Elateriformia</taxon>
        <taxon>Elateroidea</taxon>
        <taxon>Elateridae</taxon>
        <taxon>Agrypninae</taxon>
        <taxon>Pyrophorini</taxon>
        <taxon>Ignelater</taxon>
    </lineage>
</organism>
<evidence type="ECO:0000313" key="1">
    <source>
        <dbReference type="EMBL" id="KAF2900771.1"/>
    </source>
</evidence>
<sequence>ADLGRGLSYERKSVINNSSEVVDPREKIVFDYISAQVGEAECLYIKIDIFGQEFYRVTNSEICDCLDVVFVPIRLKVVVKLIDLYVVSRLRQSIILGMEFWVIKMGIIPNLPSSKNEPSVLLTKQILDESDQRSCLAAVAEGYFRQCPPGELFGCTNVIKLRIIANNPRIK</sequence>
<evidence type="ECO:0000313" key="2">
    <source>
        <dbReference type="Proteomes" id="UP000801492"/>
    </source>
</evidence>
<reference evidence="1" key="1">
    <citation type="submission" date="2019-08" db="EMBL/GenBank/DDBJ databases">
        <title>The genome of the North American firefly Photinus pyralis.</title>
        <authorList>
            <consortium name="Photinus pyralis genome working group"/>
            <person name="Fallon T.R."/>
            <person name="Sander Lower S.E."/>
            <person name="Weng J.-K."/>
        </authorList>
    </citation>
    <scope>NUCLEOTIDE SEQUENCE</scope>
    <source>
        <strain evidence="1">TRF0915ILg1</strain>
        <tissue evidence="1">Whole body</tissue>
    </source>
</reference>
<dbReference type="Proteomes" id="UP000801492">
    <property type="component" value="Unassembled WGS sequence"/>
</dbReference>
<dbReference type="EMBL" id="VTPC01001994">
    <property type="protein sequence ID" value="KAF2900771.1"/>
    <property type="molecule type" value="Genomic_DNA"/>
</dbReference>
<dbReference type="AlphaFoldDB" id="A0A8K0DCC9"/>
<keyword evidence="2" id="KW-1185">Reference proteome</keyword>
<gene>
    <name evidence="1" type="ORF">ILUMI_05424</name>
</gene>
<name>A0A8K0DCC9_IGNLU</name>
<proteinExistence type="predicted"/>
<protein>
    <submittedName>
        <fullName evidence="1">Uncharacterized protein</fullName>
    </submittedName>
</protein>